<reference evidence="2" key="1">
    <citation type="submission" date="2022-11" db="UniProtKB">
        <authorList>
            <consortium name="WormBaseParasite"/>
        </authorList>
    </citation>
    <scope>IDENTIFICATION</scope>
</reference>
<dbReference type="AlphaFoldDB" id="A0A914V4W9"/>
<name>A0A914V4W9_9BILA</name>
<accession>A0A914V4W9</accession>
<dbReference type="Proteomes" id="UP000887566">
    <property type="component" value="Unplaced"/>
</dbReference>
<evidence type="ECO:0000313" key="2">
    <source>
        <dbReference type="WBParaSite" id="PSAMB.scaffold14649size1820.g36164.t1"/>
    </source>
</evidence>
<keyword evidence="1" id="KW-1185">Reference proteome</keyword>
<sequence>MDPVDIPESLSAAPQQLVALVGLDTNNNPTHRNVADSFCVNRRPDRLPLHFRLIAADHEFPRAKPK</sequence>
<evidence type="ECO:0000313" key="1">
    <source>
        <dbReference type="Proteomes" id="UP000887566"/>
    </source>
</evidence>
<proteinExistence type="predicted"/>
<protein>
    <submittedName>
        <fullName evidence="2">Uncharacterized protein</fullName>
    </submittedName>
</protein>
<dbReference type="WBParaSite" id="PSAMB.scaffold14649size1820.g36164.t1">
    <property type="protein sequence ID" value="PSAMB.scaffold14649size1820.g36164.t1"/>
    <property type="gene ID" value="PSAMB.scaffold14649size1820.g36164"/>
</dbReference>
<organism evidence="1 2">
    <name type="scientific">Plectus sambesii</name>
    <dbReference type="NCBI Taxonomy" id="2011161"/>
    <lineage>
        <taxon>Eukaryota</taxon>
        <taxon>Metazoa</taxon>
        <taxon>Ecdysozoa</taxon>
        <taxon>Nematoda</taxon>
        <taxon>Chromadorea</taxon>
        <taxon>Plectida</taxon>
        <taxon>Plectina</taxon>
        <taxon>Plectoidea</taxon>
        <taxon>Plectidae</taxon>
        <taxon>Plectus</taxon>
    </lineage>
</organism>